<dbReference type="RefSeq" id="WP_191808660.1">
    <property type="nucleotide sequence ID" value="NZ_JACSQD010000006.1"/>
</dbReference>
<accession>A0ABR8UV06</accession>
<name>A0ABR8UV06_9MICC</name>
<dbReference type="Proteomes" id="UP000609874">
    <property type="component" value="Unassembled WGS sequence"/>
</dbReference>
<organism evidence="2 3">
    <name type="scientific">Arthrobacter gallicola</name>
    <dbReference type="NCBI Taxonomy" id="2762225"/>
    <lineage>
        <taxon>Bacteria</taxon>
        <taxon>Bacillati</taxon>
        <taxon>Actinomycetota</taxon>
        <taxon>Actinomycetes</taxon>
        <taxon>Micrococcales</taxon>
        <taxon>Micrococcaceae</taxon>
        <taxon>Arthrobacter</taxon>
    </lineage>
</organism>
<dbReference type="EMBL" id="JACSQD010000006">
    <property type="protein sequence ID" value="MBD7996384.1"/>
    <property type="molecule type" value="Genomic_DNA"/>
</dbReference>
<keyword evidence="3" id="KW-1185">Reference proteome</keyword>
<feature type="transmembrane region" description="Helical" evidence="1">
    <location>
        <begin position="28"/>
        <end position="49"/>
    </location>
</feature>
<keyword evidence="1" id="KW-0812">Transmembrane</keyword>
<evidence type="ECO:0000256" key="1">
    <source>
        <dbReference type="SAM" id="Phobius"/>
    </source>
</evidence>
<comment type="caution">
    <text evidence="2">The sequence shown here is derived from an EMBL/GenBank/DDBJ whole genome shotgun (WGS) entry which is preliminary data.</text>
</comment>
<reference evidence="2 3" key="1">
    <citation type="submission" date="2020-08" db="EMBL/GenBank/DDBJ databases">
        <title>A Genomic Blueprint of the Chicken Gut Microbiome.</title>
        <authorList>
            <person name="Gilroy R."/>
            <person name="Ravi A."/>
            <person name="Getino M."/>
            <person name="Pursley I."/>
            <person name="Horton D.L."/>
            <person name="Alikhan N.-F."/>
            <person name="Baker D."/>
            <person name="Gharbi K."/>
            <person name="Hall N."/>
            <person name="Watson M."/>
            <person name="Adriaenssens E.M."/>
            <person name="Foster-Nyarko E."/>
            <person name="Jarju S."/>
            <person name="Secka A."/>
            <person name="Antonio M."/>
            <person name="Oren A."/>
            <person name="Chaudhuri R."/>
            <person name="La Ragione R.M."/>
            <person name="Hildebrand F."/>
            <person name="Pallen M.J."/>
        </authorList>
    </citation>
    <scope>NUCLEOTIDE SEQUENCE [LARGE SCALE GENOMIC DNA]</scope>
    <source>
        <strain evidence="2 3">Sa2CUA1</strain>
    </source>
</reference>
<feature type="transmembrane region" description="Helical" evidence="1">
    <location>
        <begin position="61"/>
        <end position="85"/>
    </location>
</feature>
<proteinExistence type="predicted"/>
<sequence length="90" mass="9422">MTIVWVIITGPLISMLGRGGSGDPTLDFIVLSGLIVLLGGVAGFIVALISGNKRRAARLYIIPSLIWQGTVLAAVVWLVVALANYDPYGG</sequence>
<gene>
    <name evidence="2" type="ORF">H9639_13850</name>
</gene>
<evidence type="ECO:0000313" key="2">
    <source>
        <dbReference type="EMBL" id="MBD7996384.1"/>
    </source>
</evidence>
<evidence type="ECO:0000313" key="3">
    <source>
        <dbReference type="Proteomes" id="UP000609874"/>
    </source>
</evidence>
<keyword evidence="1" id="KW-0472">Membrane</keyword>
<keyword evidence="1" id="KW-1133">Transmembrane helix</keyword>
<protein>
    <submittedName>
        <fullName evidence="2">Uncharacterized protein</fullName>
    </submittedName>
</protein>